<dbReference type="CDD" id="cd01836">
    <property type="entry name" value="FeeA_FeeB_like"/>
    <property type="match status" value="1"/>
</dbReference>
<dbReference type="InterPro" id="IPR013830">
    <property type="entry name" value="SGNH_hydro"/>
</dbReference>
<keyword evidence="2" id="KW-0378">Hydrolase</keyword>
<evidence type="ECO:0000313" key="3">
    <source>
        <dbReference type="Proteomes" id="UP001501295"/>
    </source>
</evidence>
<dbReference type="Pfam" id="PF13472">
    <property type="entry name" value="Lipase_GDSL_2"/>
    <property type="match status" value="1"/>
</dbReference>
<proteinExistence type="predicted"/>
<dbReference type="GO" id="GO:0016787">
    <property type="term" value="F:hydrolase activity"/>
    <property type="evidence" value="ECO:0007669"/>
    <property type="project" value="UniProtKB-KW"/>
</dbReference>
<gene>
    <name evidence="2" type="ORF">GCM10025780_17500</name>
</gene>
<protein>
    <submittedName>
        <fullName evidence="2">SGNH/GDSL hydrolase family protein</fullName>
    </submittedName>
</protein>
<sequence length="247" mass="27274">MPEKTRAPAPKRSFSDLLLTLGRPLLRISLFLYLREVRDGVYPRDLPVRTLAGSRTLTLLFFGDITVSGHGVLSYGLTVEARTSDFVAAATDRGVHWDVVSAADLTMAQVAGRSTLDAQGVDVVLLLMGIPDVLLITRSEQWARDLRCVVAAVKREAGEDARVVVAGIPPMSDFRPIPSPLRGLIDKQVHRLNEASRAVAESDDSVVYLPFPIERVSEMYIQQQFSWRTMHALWARSLADAVVARLP</sequence>
<feature type="domain" description="SGNH hydrolase-type esterase" evidence="1">
    <location>
        <begin position="61"/>
        <end position="217"/>
    </location>
</feature>
<comment type="caution">
    <text evidence="2">The sequence shown here is derived from an EMBL/GenBank/DDBJ whole genome shotgun (WGS) entry which is preliminary data.</text>
</comment>
<keyword evidence="3" id="KW-1185">Reference proteome</keyword>
<reference evidence="3" key="1">
    <citation type="journal article" date="2019" name="Int. J. Syst. Evol. Microbiol.">
        <title>The Global Catalogue of Microorganisms (GCM) 10K type strain sequencing project: providing services to taxonomists for standard genome sequencing and annotation.</title>
        <authorList>
            <consortium name="The Broad Institute Genomics Platform"/>
            <consortium name="The Broad Institute Genome Sequencing Center for Infectious Disease"/>
            <person name="Wu L."/>
            <person name="Ma J."/>
        </authorList>
    </citation>
    <scope>NUCLEOTIDE SEQUENCE [LARGE SCALE GENOMIC DNA]</scope>
    <source>
        <strain evidence="3">JCM 18956</strain>
    </source>
</reference>
<name>A0ABP8VXK3_9MICO</name>
<dbReference type="Proteomes" id="UP001501295">
    <property type="component" value="Unassembled WGS sequence"/>
</dbReference>
<evidence type="ECO:0000259" key="1">
    <source>
        <dbReference type="Pfam" id="PF13472"/>
    </source>
</evidence>
<evidence type="ECO:0000313" key="2">
    <source>
        <dbReference type="EMBL" id="GAA4673684.1"/>
    </source>
</evidence>
<dbReference type="Gene3D" id="3.40.50.1110">
    <property type="entry name" value="SGNH hydrolase"/>
    <property type="match status" value="1"/>
</dbReference>
<accession>A0ABP8VXK3</accession>
<dbReference type="InterPro" id="IPR036514">
    <property type="entry name" value="SGNH_hydro_sf"/>
</dbReference>
<dbReference type="EMBL" id="BAABLM010000003">
    <property type="protein sequence ID" value="GAA4673684.1"/>
    <property type="molecule type" value="Genomic_DNA"/>
</dbReference>
<dbReference type="SUPFAM" id="SSF52266">
    <property type="entry name" value="SGNH hydrolase"/>
    <property type="match status" value="1"/>
</dbReference>
<organism evidence="2 3">
    <name type="scientific">Frondihabitans cladoniiphilus</name>
    <dbReference type="NCBI Taxonomy" id="715785"/>
    <lineage>
        <taxon>Bacteria</taxon>
        <taxon>Bacillati</taxon>
        <taxon>Actinomycetota</taxon>
        <taxon>Actinomycetes</taxon>
        <taxon>Micrococcales</taxon>
        <taxon>Microbacteriaceae</taxon>
        <taxon>Frondihabitans</taxon>
    </lineage>
</organism>